<dbReference type="SUPFAM" id="SSF103473">
    <property type="entry name" value="MFS general substrate transporter"/>
    <property type="match status" value="1"/>
</dbReference>
<dbReference type="Proteomes" id="UP000028545">
    <property type="component" value="Unassembled WGS sequence"/>
</dbReference>
<evidence type="ECO:0000256" key="1">
    <source>
        <dbReference type="ARBA" id="ARBA00004141"/>
    </source>
</evidence>
<evidence type="ECO:0000313" key="8">
    <source>
        <dbReference type="EMBL" id="KEZ42099.1"/>
    </source>
</evidence>
<keyword evidence="4 6" id="KW-1133">Transmembrane helix</keyword>
<evidence type="ECO:0000256" key="6">
    <source>
        <dbReference type="SAM" id="Phobius"/>
    </source>
</evidence>
<organism evidence="8 9">
    <name type="scientific">Pseudallescheria apiosperma</name>
    <name type="common">Scedosporium apiospermum</name>
    <dbReference type="NCBI Taxonomy" id="563466"/>
    <lineage>
        <taxon>Eukaryota</taxon>
        <taxon>Fungi</taxon>
        <taxon>Dikarya</taxon>
        <taxon>Ascomycota</taxon>
        <taxon>Pezizomycotina</taxon>
        <taxon>Sordariomycetes</taxon>
        <taxon>Hypocreomycetidae</taxon>
        <taxon>Microascales</taxon>
        <taxon>Microascaceae</taxon>
        <taxon>Scedosporium</taxon>
    </lineage>
</organism>
<dbReference type="OMA" id="EDHIGAC"/>
<dbReference type="GeneID" id="27725408"/>
<comment type="subcellular location">
    <subcellularLocation>
        <location evidence="1">Membrane</location>
        <topology evidence="1">Multi-pass membrane protein</topology>
    </subcellularLocation>
</comment>
<evidence type="ECO:0000256" key="5">
    <source>
        <dbReference type="ARBA" id="ARBA00023136"/>
    </source>
</evidence>
<evidence type="ECO:0000313" key="9">
    <source>
        <dbReference type="Proteomes" id="UP000028545"/>
    </source>
</evidence>
<dbReference type="GO" id="GO:0022857">
    <property type="term" value="F:transmembrane transporter activity"/>
    <property type="evidence" value="ECO:0007669"/>
    <property type="project" value="InterPro"/>
</dbReference>
<dbReference type="InterPro" id="IPR036259">
    <property type="entry name" value="MFS_trans_sf"/>
</dbReference>
<evidence type="ECO:0000259" key="7">
    <source>
        <dbReference type="PROSITE" id="PS50850"/>
    </source>
</evidence>
<keyword evidence="3 6" id="KW-0812">Transmembrane</keyword>
<reference evidence="8 9" key="1">
    <citation type="journal article" date="2014" name="Genome Announc.">
        <title>Draft genome sequence of the pathogenic fungus Scedosporium apiospermum.</title>
        <authorList>
            <person name="Vandeputte P."/>
            <person name="Ghamrawi S."/>
            <person name="Rechenmann M."/>
            <person name="Iltis A."/>
            <person name="Giraud S."/>
            <person name="Fleury M."/>
            <person name="Thornton C."/>
            <person name="Delhaes L."/>
            <person name="Meyer W."/>
            <person name="Papon N."/>
            <person name="Bouchara J.P."/>
        </authorList>
    </citation>
    <scope>NUCLEOTIDE SEQUENCE [LARGE SCALE GENOMIC DNA]</scope>
    <source>
        <strain evidence="8 9">IHEM 14462</strain>
    </source>
</reference>
<feature type="transmembrane region" description="Helical" evidence="6">
    <location>
        <begin position="98"/>
        <end position="119"/>
    </location>
</feature>
<dbReference type="PROSITE" id="PS50850">
    <property type="entry name" value="MFS"/>
    <property type="match status" value="1"/>
</dbReference>
<dbReference type="InterPro" id="IPR011701">
    <property type="entry name" value="MFS"/>
</dbReference>
<comment type="caution">
    <text evidence="8">The sequence shown here is derived from an EMBL/GenBank/DDBJ whole genome shotgun (WGS) entry which is preliminary data.</text>
</comment>
<dbReference type="Pfam" id="PF07690">
    <property type="entry name" value="MFS_1"/>
    <property type="match status" value="1"/>
</dbReference>
<protein>
    <recommendedName>
        <fullName evidence="7">Major facilitator superfamily (MFS) profile domain-containing protein</fullName>
    </recommendedName>
</protein>
<gene>
    <name evidence="8" type="ORF">SAPIO_CDS6336</name>
</gene>
<feature type="domain" description="Major facilitator superfamily (MFS) profile" evidence="7">
    <location>
        <begin position="204"/>
        <end position="425"/>
    </location>
</feature>
<feature type="transmembrane region" description="Helical" evidence="6">
    <location>
        <begin position="131"/>
        <end position="154"/>
    </location>
</feature>
<feature type="transmembrane region" description="Helical" evidence="6">
    <location>
        <begin position="65"/>
        <end position="86"/>
    </location>
</feature>
<keyword evidence="2" id="KW-0813">Transport</keyword>
<dbReference type="AlphaFoldDB" id="A0A084G437"/>
<feature type="transmembrane region" description="Helical" evidence="6">
    <location>
        <begin position="367"/>
        <end position="387"/>
    </location>
</feature>
<dbReference type="Gene3D" id="1.20.1250.20">
    <property type="entry name" value="MFS general substrate transporter like domains"/>
    <property type="match status" value="2"/>
</dbReference>
<evidence type="ECO:0000256" key="3">
    <source>
        <dbReference type="ARBA" id="ARBA00022692"/>
    </source>
</evidence>
<dbReference type="KEGG" id="sapo:SAPIO_CDS6336"/>
<dbReference type="PANTHER" id="PTHR43791">
    <property type="entry name" value="PERMEASE-RELATED"/>
    <property type="match status" value="1"/>
</dbReference>
<dbReference type="VEuPathDB" id="FungiDB:SAPIO_CDS6336"/>
<name>A0A084G437_PSEDA</name>
<feature type="transmembrane region" description="Helical" evidence="6">
    <location>
        <begin position="240"/>
        <end position="258"/>
    </location>
</feature>
<dbReference type="HOGENOM" id="CLU_001265_0_1_1"/>
<feature type="transmembrane region" description="Helical" evidence="6">
    <location>
        <begin position="335"/>
        <end position="355"/>
    </location>
</feature>
<feature type="transmembrane region" description="Helical" evidence="6">
    <location>
        <begin position="270"/>
        <end position="290"/>
    </location>
</feature>
<dbReference type="EMBL" id="JOWA01000102">
    <property type="protein sequence ID" value="KEZ42099.1"/>
    <property type="molecule type" value="Genomic_DNA"/>
</dbReference>
<evidence type="ECO:0000256" key="4">
    <source>
        <dbReference type="ARBA" id="ARBA00022989"/>
    </source>
</evidence>
<dbReference type="GO" id="GO:0016020">
    <property type="term" value="C:membrane"/>
    <property type="evidence" value="ECO:0007669"/>
    <property type="project" value="UniProtKB-SubCell"/>
</dbReference>
<dbReference type="PANTHER" id="PTHR43791:SF54">
    <property type="entry name" value="MAJOR FACILITATOR SUPERFAMILY (MFS) PROFILE DOMAIN-CONTAINING PROTEIN-RELATED"/>
    <property type="match status" value="1"/>
</dbReference>
<keyword evidence="9" id="KW-1185">Reference proteome</keyword>
<sequence length="425" mass="47477">MPNGVSNRRSLDRASINDKELYAVHAEVKTNMEGRKGDASALADRQFVEAYPDKDRRMLLRKMDLHIIPILISLYRLVPGAFLFMTKWYAKFELATRFSIFYVGSALSGAFSGLLAYAFAQMDGVGGLAGWRWIFIMEGLMTVIVGVLIPFILADTPQGVRWLKKDECRYLVARMTLQNGGSGAEEIGHHFSWKLLWAVVSDWQFYLFAFNYYSNNIPTYGLKFTMPQIMKNMGFSGNNAQLMTIPPYIAGAISAYVFGRLSDKFRRRSYFLVIPQFLVIIGYSILTPLAPKIKQNMGACYFAIVLANIGLYPISPGSSSWISNNLAGTAKRALGLGYIAMIGNLGGIVSSYIFIQSEAPAYPTGFGTSLAFAVMGIIAATTLDVIYMRINKKRDQMSEAEVREKYTEEELAALGDRSPLFRYTL</sequence>
<feature type="transmembrane region" description="Helical" evidence="6">
    <location>
        <begin position="296"/>
        <end position="314"/>
    </location>
</feature>
<dbReference type="RefSeq" id="XP_016641898.1">
    <property type="nucleotide sequence ID" value="XM_016788464.1"/>
</dbReference>
<dbReference type="InterPro" id="IPR020846">
    <property type="entry name" value="MFS_dom"/>
</dbReference>
<dbReference type="OrthoDB" id="2962993at2759"/>
<proteinExistence type="predicted"/>
<dbReference type="FunFam" id="1.20.1250.20:FF:000013">
    <property type="entry name" value="MFS general substrate transporter"/>
    <property type="match status" value="1"/>
</dbReference>
<keyword evidence="5 6" id="KW-0472">Membrane</keyword>
<accession>A0A084G437</accession>
<evidence type="ECO:0000256" key="2">
    <source>
        <dbReference type="ARBA" id="ARBA00022448"/>
    </source>
</evidence>